<keyword evidence="2" id="KW-1185">Reference proteome</keyword>
<sequence>MRKDPDSPCEQTGANDSLITFLAKGLSNVFPTCCYVITDEVHPALLLSMQESDIALNVFSVQQYSRSLRLIEGVDGSDVGELLFWKGSVIMWNRIISGEEDFFASGVRTFRHHFEFINLRWMDSISACSLVDTRYPSTEWSIHHNAMNPLFLSSYPNFPHLLIDVTRFCALALTLSSLHSEFVSARDSRREEES</sequence>
<accession>A0ABQ5CCY0</accession>
<reference evidence="1" key="2">
    <citation type="submission" date="2022-01" db="EMBL/GenBank/DDBJ databases">
        <authorList>
            <person name="Yamashiro T."/>
            <person name="Shiraishi A."/>
            <person name="Satake H."/>
            <person name="Nakayama K."/>
        </authorList>
    </citation>
    <scope>NUCLEOTIDE SEQUENCE</scope>
</reference>
<name>A0ABQ5CCY0_9ASTR</name>
<comment type="caution">
    <text evidence="1">The sequence shown here is derived from an EMBL/GenBank/DDBJ whole genome shotgun (WGS) entry which is preliminary data.</text>
</comment>
<reference evidence="1" key="1">
    <citation type="journal article" date="2022" name="Int. J. Mol. Sci.">
        <title>Draft Genome of Tanacetum Coccineum: Genomic Comparison of Closely Related Tanacetum-Family Plants.</title>
        <authorList>
            <person name="Yamashiro T."/>
            <person name="Shiraishi A."/>
            <person name="Nakayama K."/>
            <person name="Satake H."/>
        </authorList>
    </citation>
    <scope>NUCLEOTIDE SEQUENCE</scope>
</reference>
<gene>
    <name evidence="1" type="ORF">Tco_0894837</name>
</gene>
<organism evidence="1 2">
    <name type="scientific">Tanacetum coccineum</name>
    <dbReference type="NCBI Taxonomy" id="301880"/>
    <lineage>
        <taxon>Eukaryota</taxon>
        <taxon>Viridiplantae</taxon>
        <taxon>Streptophyta</taxon>
        <taxon>Embryophyta</taxon>
        <taxon>Tracheophyta</taxon>
        <taxon>Spermatophyta</taxon>
        <taxon>Magnoliopsida</taxon>
        <taxon>eudicotyledons</taxon>
        <taxon>Gunneridae</taxon>
        <taxon>Pentapetalae</taxon>
        <taxon>asterids</taxon>
        <taxon>campanulids</taxon>
        <taxon>Asterales</taxon>
        <taxon>Asteraceae</taxon>
        <taxon>Asteroideae</taxon>
        <taxon>Anthemideae</taxon>
        <taxon>Anthemidinae</taxon>
        <taxon>Tanacetum</taxon>
    </lineage>
</organism>
<protein>
    <submittedName>
        <fullName evidence="1">Uncharacterized protein</fullName>
    </submittedName>
</protein>
<proteinExistence type="predicted"/>
<dbReference type="EMBL" id="BQNB010014171">
    <property type="protein sequence ID" value="GJT24900.1"/>
    <property type="molecule type" value="Genomic_DNA"/>
</dbReference>
<evidence type="ECO:0000313" key="1">
    <source>
        <dbReference type="EMBL" id="GJT24900.1"/>
    </source>
</evidence>
<evidence type="ECO:0000313" key="2">
    <source>
        <dbReference type="Proteomes" id="UP001151760"/>
    </source>
</evidence>
<dbReference type="Proteomes" id="UP001151760">
    <property type="component" value="Unassembled WGS sequence"/>
</dbReference>